<protein>
    <submittedName>
        <fullName evidence="10">Sugar ABC transporter permease</fullName>
    </submittedName>
</protein>
<dbReference type="PANTHER" id="PTHR43227">
    <property type="entry name" value="BLL4140 PROTEIN"/>
    <property type="match status" value="1"/>
</dbReference>
<keyword evidence="4 7" id="KW-0812">Transmembrane</keyword>
<evidence type="ECO:0000256" key="2">
    <source>
        <dbReference type="ARBA" id="ARBA00022448"/>
    </source>
</evidence>
<evidence type="ECO:0000313" key="9">
    <source>
        <dbReference type="EMBL" id="CRL39419.1"/>
    </source>
</evidence>
<dbReference type="InterPro" id="IPR035906">
    <property type="entry name" value="MetI-like_sf"/>
</dbReference>
<dbReference type="SUPFAM" id="SSF161098">
    <property type="entry name" value="MetI-like"/>
    <property type="match status" value="1"/>
</dbReference>
<organism evidence="9 11">
    <name type="scientific">Roseburia inulinivorans</name>
    <dbReference type="NCBI Taxonomy" id="360807"/>
    <lineage>
        <taxon>Bacteria</taxon>
        <taxon>Bacillati</taxon>
        <taxon>Bacillota</taxon>
        <taxon>Clostridia</taxon>
        <taxon>Lachnospirales</taxon>
        <taxon>Lachnospiraceae</taxon>
        <taxon>Roseburia</taxon>
    </lineage>
</organism>
<dbReference type="PANTHER" id="PTHR43227:SF11">
    <property type="entry name" value="BLL4140 PROTEIN"/>
    <property type="match status" value="1"/>
</dbReference>
<dbReference type="GO" id="GO:0055085">
    <property type="term" value="P:transmembrane transport"/>
    <property type="evidence" value="ECO:0007669"/>
    <property type="project" value="InterPro"/>
</dbReference>
<evidence type="ECO:0000256" key="4">
    <source>
        <dbReference type="ARBA" id="ARBA00022692"/>
    </source>
</evidence>
<proteinExistence type="inferred from homology"/>
<dbReference type="GO" id="GO:0005886">
    <property type="term" value="C:plasma membrane"/>
    <property type="evidence" value="ECO:0007669"/>
    <property type="project" value="UniProtKB-SubCell"/>
</dbReference>
<gene>
    <name evidence="10" type="ORF">DWY96_02135</name>
    <name evidence="9" type="ORF">RIL183_24851</name>
</gene>
<name>A0A0M6WSF4_9FIRM</name>
<feature type="transmembrane region" description="Helical" evidence="7">
    <location>
        <begin position="29"/>
        <end position="47"/>
    </location>
</feature>
<dbReference type="STRING" id="360807.ERS852392_01505"/>
<evidence type="ECO:0000259" key="8">
    <source>
        <dbReference type="PROSITE" id="PS50928"/>
    </source>
</evidence>
<feature type="transmembrane region" description="Helical" evidence="7">
    <location>
        <begin position="126"/>
        <end position="149"/>
    </location>
</feature>
<sequence>MKRGLKPKKSTGRQTLVSKVSYVKRNWQLYVFFLMPALVLTIIFKYLPMGGLLIAFEDYNVIKGVFGSPWVGLEYFKRFLSSPDFMSYLLNTLKLSIYGLLWGFPIPIILALLLNRIRKQGIKKKIQLLIYAPNFISVIVLCGMVRMFLSPVGPMNRILGITTNWMTMPTAFRTIYIASGIWQGAGWASIMYTAALANASKELEEAAVMDGANLLQQIWYVELPAIKDIIVIQFILQAGNIMSIGFEKAYALQTDMNLPASEILSTYVYRIGLLNGDYGYSTAVGLFNSVINVILLIFVNFVVKKINDGEGL</sequence>
<dbReference type="InterPro" id="IPR050809">
    <property type="entry name" value="UgpAE/MalFG_permease"/>
</dbReference>
<dbReference type="Pfam" id="PF00528">
    <property type="entry name" value="BPD_transp_1"/>
    <property type="match status" value="1"/>
</dbReference>
<feature type="transmembrane region" description="Helical" evidence="7">
    <location>
        <begin position="278"/>
        <end position="303"/>
    </location>
</feature>
<dbReference type="PROSITE" id="PS50928">
    <property type="entry name" value="ABC_TM1"/>
    <property type="match status" value="1"/>
</dbReference>
<evidence type="ECO:0000313" key="12">
    <source>
        <dbReference type="Proteomes" id="UP000283738"/>
    </source>
</evidence>
<keyword evidence="2 7" id="KW-0813">Transport</keyword>
<dbReference type="RefSeq" id="WP_009860849.1">
    <property type="nucleotide sequence ID" value="NZ_CATWND010000002.1"/>
</dbReference>
<reference evidence="10 12" key="3">
    <citation type="submission" date="2018-08" db="EMBL/GenBank/DDBJ databases">
        <title>A genome reference for cultivated species of the human gut microbiota.</title>
        <authorList>
            <person name="Zou Y."/>
            <person name="Xue W."/>
            <person name="Luo G."/>
        </authorList>
    </citation>
    <scope>NUCLEOTIDE SEQUENCE [LARGE SCALE GENOMIC DNA]</scope>
    <source>
        <strain evidence="10 12">AF28-15</strain>
    </source>
</reference>
<dbReference type="InterPro" id="IPR000515">
    <property type="entry name" value="MetI-like"/>
</dbReference>
<dbReference type="Gene3D" id="1.10.3720.10">
    <property type="entry name" value="MetI-like"/>
    <property type="match status" value="1"/>
</dbReference>
<evidence type="ECO:0000313" key="11">
    <source>
        <dbReference type="Proteomes" id="UP000049828"/>
    </source>
</evidence>
<keyword evidence="6 7" id="KW-0472">Membrane</keyword>
<dbReference type="GeneID" id="75164099"/>
<evidence type="ECO:0000256" key="6">
    <source>
        <dbReference type="ARBA" id="ARBA00023136"/>
    </source>
</evidence>
<evidence type="ECO:0000256" key="1">
    <source>
        <dbReference type="ARBA" id="ARBA00004651"/>
    </source>
</evidence>
<dbReference type="OrthoDB" id="2637002at2"/>
<dbReference type="Proteomes" id="UP000283738">
    <property type="component" value="Unassembled WGS sequence"/>
</dbReference>
<reference evidence="11" key="1">
    <citation type="submission" date="2015-05" db="EMBL/GenBank/DDBJ databases">
        <authorList>
            <consortium name="Pathogen Informatics"/>
        </authorList>
    </citation>
    <scope>NUCLEOTIDE SEQUENCE [LARGE SCALE GENOMIC DNA]</scope>
    <source>
        <strain evidence="11">L1-83</strain>
    </source>
</reference>
<accession>A0A0M6WSF4</accession>
<feature type="transmembrane region" description="Helical" evidence="7">
    <location>
        <begin position="95"/>
        <end position="114"/>
    </location>
</feature>
<evidence type="ECO:0000313" key="10">
    <source>
        <dbReference type="EMBL" id="RGQ54400.1"/>
    </source>
</evidence>
<feature type="domain" description="ABC transmembrane type-1" evidence="8">
    <location>
        <begin position="89"/>
        <end position="299"/>
    </location>
</feature>
<reference evidence="9" key="2">
    <citation type="submission" date="2015-05" db="EMBL/GenBank/DDBJ databases">
        <authorList>
            <person name="Wang D.B."/>
            <person name="Wang M."/>
        </authorList>
    </citation>
    <scope>NUCLEOTIDE SEQUENCE [LARGE SCALE GENOMIC DNA]</scope>
    <source>
        <strain evidence="9">L1-83</strain>
    </source>
</reference>
<evidence type="ECO:0000256" key="3">
    <source>
        <dbReference type="ARBA" id="ARBA00022475"/>
    </source>
</evidence>
<comment type="subcellular location">
    <subcellularLocation>
        <location evidence="1 7">Cell membrane</location>
        <topology evidence="1 7">Multi-pass membrane protein</topology>
    </subcellularLocation>
</comment>
<keyword evidence="3" id="KW-1003">Cell membrane</keyword>
<dbReference type="Proteomes" id="UP000049828">
    <property type="component" value="Unassembled WGS sequence"/>
</dbReference>
<keyword evidence="11" id="KW-1185">Reference proteome</keyword>
<dbReference type="EMBL" id="QRTF01000002">
    <property type="protein sequence ID" value="RGQ54400.1"/>
    <property type="molecule type" value="Genomic_DNA"/>
</dbReference>
<evidence type="ECO:0000256" key="7">
    <source>
        <dbReference type="RuleBase" id="RU363032"/>
    </source>
</evidence>
<dbReference type="AlphaFoldDB" id="A0A0M6WSF4"/>
<dbReference type="EMBL" id="CVRS01000077">
    <property type="protein sequence ID" value="CRL39419.1"/>
    <property type="molecule type" value="Genomic_DNA"/>
</dbReference>
<comment type="similarity">
    <text evidence="7">Belongs to the binding-protein-dependent transport system permease family.</text>
</comment>
<keyword evidence="5 7" id="KW-1133">Transmembrane helix</keyword>
<dbReference type="CDD" id="cd06261">
    <property type="entry name" value="TM_PBP2"/>
    <property type="match status" value="1"/>
</dbReference>
<evidence type="ECO:0000256" key="5">
    <source>
        <dbReference type="ARBA" id="ARBA00022989"/>
    </source>
</evidence>